<reference evidence="3" key="2">
    <citation type="submission" date="2025-09" db="UniProtKB">
        <authorList>
            <consortium name="Ensembl"/>
        </authorList>
    </citation>
    <scope>IDENTIFICATION</scope>
</reference>
<feature type="chain" id="PRO_5030080878" description="ZP domain-containing protein" evidence="1">
    <location>
        <begin position="27"/>
        <end position="659"/>
    </location>
</feature>
<organism evidence="3 4">
    <name type="scientific">Mastacembelus armatus</name>
    <name type="common">zig-zag eel</name>
    <dbReference type="NCBI Taxonomy" id="205130"/>
    <lineage>
        <taxon>Eukaryota</taxon>
        <taxon>Metazoa</taxon>
        <taxon>Chordata</taxon>
        <taxon>Craniata</taxon>
        <taxon>Vertebrata</taxon>
        <taxon>Euteleostomi</taxon>
        <taxon>Actinopterygii</taxon>
        <taxon>Neopterygii</taxon>
        <taxon>Teleostei</taxon>
        <taxon>Neoteleostei</taxon>
        <taxon>Acanthomorphata</taxon>
        <taxon>Anabantaria</taxon>
        <taxon>Synbranchiformes</taxon>
        <taxon>Mastacembelidae</taxon>
        <taxon>Mastacembelus</taxon>
    </lineage>
</organism>
<dbReference type="PANTHER" id="PTHR47130">
    <property type="entry name" value="SI:DKEY-19B23.11-RELATED"/>
    <property type="match status" value="1"/>
</dbReference>
<dbReference type="Pfam" id="PF26562">
    <property type="entry name" value="Ig-like"/>
    <property type="match status" value="1"/>
</dbReference>
<keyword evidence="4" id="KW-1185">Reference proteome</keyword>
<dbReference type="PANTHER" id="PTHR47130:SF6">
    <property type="entry name" value="EGG ENVELOPE GLYCOPROTEIN-LIKE PRECURSOR"/>
    <property type="match status" value="1"/>
</dbReference>
<accession>A0A3Q3KSJ5</accession>
<dbReference type="PROSITE" id="PS51034">
    <property type="entry name" value="ZP_2"/>
    <property type="match status" value="1"/>
</dbReference>
<dbReference type="Pfam" id="PF23344">
    <property type="entry name" value="ZP-N"/>
    <property type="match status" value="1"/>
</dbReference>
<evidence type="ECO:0000313" key="3">
    <source>
        <dbReference type="Ensembl" id="ENSMAMP00000004427.2"/>
    </source>
</evidence>
<reference evidence="3" key="1">
    <citation type="submission" date="2025-08" db="UniProtKB">
        <authorList>
            <consortium name="Ensembl"/>
        </authorList>
    </citation>
    <scope>IDENTIFICATION</scope>
</reference>
<feature type="domain" description="ZP" evidence="2">
    <location>
        <begin position="590"/>
        <end position="659"/>
    </location>
</feature>
<feature type="signal peptide" evidence="1">
    <location>
        <begin position="1"/>
        <end position="26"/>
    </location>
</feature>
<protein>
    <recommendedName>
        <fullName evidence="2">ZP domain-containing protein</fullName>
    </recommendedName>
</protein>
<sequence>WVSLQSLSHVCLFCSVALLLPRGHLAFLLLVSPAQQFHCSFNKMFRVNLLNYFPDGKGVYPITKQYAAKCGYNILIHLGKVELRASYFSCHTENNDDEVFMFNFNMIVMDKGKEVTYALNKTCSLPIPWSSREVTCEINYMEVSVRREVPCPTVRTKKDDQQIFPLVCYSYWQVMFQRAGQHLPPMSLSKAQAQGYVFDFTDGRLVFRTPYGQPDSFSTEVNGVPVEVVNAILFSRKSWFVFMVDFVASCSLFEGSYDNGYMVWKTPEMLYPSLNNMRISVGLSGELVEQKIAKERGFDIGKDNGTIQIRMPYDMKGHYSKSFVTDKLYRFYVFNLYFEQILVDENHLETRLQFHKMLATPLLPWPVFTNNLTVIEEGMFNVYLGNFPSDVQLTAVVLNGQESAVSFTNTSSPSITKVVQPNNTHGYTLKVPFANPTVVHKFSKKDGAFQYLLNINYTLVVLPENERFYHLTSLAALFTQISPPVLDPICSESGISFRVKNGPFNYLWDMSIGPDLLTAQLAAQRGYTIHNDSQSLLLTVPLFTHGYEYKDITLSKFFGSFEILMRDHETWEVQSSTVKTCLFSTTELIVCSTDGKMTVVVDLSQFLPSEGSPAQTSLIDRDCRPKETDNTRALFSFPLNACGSIITVKLKHLVQSILS</sequence>
<name>A0A3Q3KSJ5_9TELE</name>
<dbReference type="InterPro" id="IPR001507">
    <property type="entry name" value="ZP_dom"/>
</dbReference>
<dbReference type="Ensembl" id="ENSMAMT00000004537.2">
    <property type="protein sequence ID" value="ENSMAMP00000004427.2"/>
    <property type="gene ID" value="ENSMAMG00000002955.2"/>
</dbReference>
<dbReference type="InParanoid" id="A0A3Q3KSJ5"/>
<proteinExistence type="predicted"/>
<dbReference type="STRING" id="205130.ENSMAMP00000004427"/>
<keyword evidence="1" id="KW-0732">Signal</keyword>
<dbReference type="InterPro" id="IPR058876">
    <property type="entry name" value="Ig-like_ZP"/>
</dbReference>
<dbReference type="InterPro" id="IPR055356">
    <property type="entry name" value="ZP-N"/>
</dbReference>
<dbReference type="Gene3D" id="2.60.40.3210">
    <property type="entry name" value="Zona pellucida, ZP-N domain"/>
    <property type="match status" value="1"/>
</dbReference>
<dbReference type="GeneTree" id="ENSGT00940000166283"/>
<dbReference type="Proteomes" id="UP000261640">
    <property type="component" value="Unplaced"/>
</dbReference>
<dbReference type="AlphaFoldDB" id="A0A3Q3KSJ5"/>
<dbReference type="FunCoup" id="A0A3Q3KSJ5">
    <property type="interactions" value="43"/>
</dbReference>
<evidence type="ECO:0000259" key="2">
    <source>
        <dbReference type="PROSITE" id="PS51034"/>
    </source>
</evidence>
<evidence type="ECO:0000313" key="4">
    <source>
        <dbReference type="Proteomes" id="UP000261640"/>
    </source>
</evidence>
<evidence type="ECO:0000256" key="1">
    <source>
        <dbReference type="SAM" id="SignalP"/>
    </source>
</evidence>